<dbReference type="Gene3D" id="3.40.50.1820">
    <property type="entry name" value="alpha/beta hydrolase"/>
    <property type="match status" value="1"/>
</dbReference>
<dbReference type="VEuPathDB" id="VectorBase:ISCP_015980"/>
<proteinExistence type="predicted"/>
<protein>
    <submittedName>
        <fullName evidence="3">Putative lipase a lysosomal acid cholesterol esterase</fullName>
    </submittedName>
</protein>
<reference evidence="3" key="1">
    <citation type="submission" date="2019-04" db="EMBL/GenBank/DDBJ databases">
        <title>An insight into the mialome of Ixodes scapularis.</title>
        <authorList>
            <person name="Ribeiro J.M."/>
            <person name="Mather T.N."/>
            <person name="Karim S."/>
        </authorList>
    </citation>
    <scope>NUCLEOTIDE SEQUENCE</scope>
</reference>
<accession>A0A4D5RWC5</accession>
<dbReference type="InterPro" id="IPR006693">
    <property type="entry name" value="AB_hydrolase_lipase"/>
</dbReference>
<keyword evidence="1" id="KW-0732">Signal</keyword>
<evidence type="ECO:0000313" key="3">
    <source>
        <dbReference type="EMBL" id="MOY41124.1"/>
    </source>
</evidence>
<dbReference type="VEuPathDB" id="VectorBase:ISCW005333"/>
<dbReference type="Pfam" id="PF04083">
    <property type="entry name" value="Abhydro_lipase"/>
    <property type="match status" value="1"/>
</dbReference>
<organism evidence="3">
    <name type="scientific">Ixodes scapularis</name>
    <name type="common">Black-legged tick</name>
    <name type="synonym">Deer tick</name>
    <dbReference type="NCBI Taxonomy" id="6945"/>
    <lineage>
        <taxon>Eukaryota</taxon>
        <taxon>Metazoa</taxon>
        <taxon>Ecdysozoa</taxon>
        <taxon>Arthropoda</taxon>
        <taxon>Chelicerata</taxon>
        <taxon>Arachnida</taxon>
        <taxon>Acari</taxon>
        <taxon>Parasitiformes</taxon>
        <taxon>Ixodida</taxon>
        <taxon>Ixodoidea</taxon>
        <taxon>Ixodidae</taxon>
        <taxon>Ixodinae</taxon>
        <taxon>Ixodes</taxon>
    </lineage>
</organism>
<dbReference type="AlphaFoldDB" id="A0A4D5RWC5"/>
<evidence type="ECO:0000259" key="2">
    <source>
        <dbReference type="Pfam" id="PF04083"/>
    </source>
</evidence>
<dbReference type="PANTHER" id="PTHR11005">
    <property type="entry name" value="LYSOSOMAL ACID LIPASE-RELATED"/>
    <property type="match status" value="1"/>
</dbReference>
<dbReference type="InterPro" id="IPR029058">
    <property type="entry name" value="AB_hydrolase_fold"/>
</dbReference>
<feature type="domain" description="Partial AB-hydrolase lipase" evidence="2">
    <location>
        <begin position="38"/>
        <end position="101"/>
    </location>
</feature>
<dbReference type="SUPFAM" id="SSF53474">
    <property type="entry name" value="alpha/beta-Hydrolases"/>
    <property type="match status" value="1"/>
</dbReference>
<feature type="chain" id="PRO_5020023332" evidence="1">
    <location>
        <begin position="22"/>
        <end position="180"/>
    </location>
</feature>
<name>A0A4D5RWC5_IXOSC</name>
<dbReference type="EMBL" id="GHJT01007153">
    <property type="protein sequence ID" value="MOY41124.1"/>
    <property type="molecule type" value="Transcribed_RNA"/>
</dbReference>
<dbReference type="OrthoDB" id="7958685at2759"/>
<feature type="signal peptide" evidence="1">
    <location>
        <begin position="1"/>
        <end position="21"/>
    </location>
</feature>
<dbReference type="VEuPathDB" id="VectorBase:ISCI005333"/>
<dbReference type="GO" id="GO:0006629">
    <property type="term" value="P:lipid metabolic process"/>
    <property type="evidence" value="ECO:0007669"/>
    <property type="project" value="InterPro"/>
</dbReference>
<sequence>MGTSLLHCLLLPLLLVVLVTAQEPPTEKPVDPDANRNVSQIIADKGYPVQEFEVVTSDGFVIGVQRIPSGKTGSSRPHLRAKKTVFLQHGLLGSSADWVVNYPSQSLAYLLADAGYDVWMGNVRGNTYSRHLRHTRKQKQFWDFRWANSTDPLLSLTSKKTKGSSYHVRAFYFLIRCVTF</sequence>
<evidence type="ECO:0000256" key="1">
    <source>
        <dbReference type="SAM" id="SignalP"/>
    </source>
</evidence>